<reference evidence="8 9" key="1">
    <citation type="submission" date="2023-12" db="EMBL/GenBank/DDBJ databases">
        <title>Streptomyces sp. V4-01.</title>
        <authorList>
            <person name="Somphong A."/>
            <person name="Phongsopitanun W."/>
        </authorList>
    </citation>
    <scope>NUCLEOTIDE SEQUENCE [LARGE SCALE GENOMIC DNA]</scope>
    <source>
        <strain evidence="8 9">V4-01</strain>
    </source>
</reference>
<evidence type="ECO:0000256" key="4">
    <source>
        <dbReference type="ARBA" id="ARBA00022723"/>
    </source>
</evidence>
<organism evidence="8 9">
    <name type="scientific">Actinacidiphila polyblastidii</name>
    <dbReference type="NCBI Taxonomy" id="3110430"/>
    <lineage>
        <taxon>Bacteria</taxon>
        <taxon>Bacillati</taxon>
        <taxon>Actinomycetota</taxon>
        <taxon>Actinomycetes</taxon>
        <taxon>Kitasatosporales</taxon>
        <taxon>Streptomycetaceae</taxon>
        <taxon>Actinacidiphila</taxon>
    </lineage>
</organism>
<keyword evidence="9" id="KW-1185">Reference proteome</keyword>
<evidence type="ECO:0000313" key="8">
    <source>
        <dbReference type="EMBL" id="MEE4545849.1"/>
    </source>
</evidence>
<sequence length="279" mass="29344">MQACARTIREHIVDMCSGPEGGHLGGSMSAVEILVALFFHTMRVDSADPGWKQRDVFVLSKGHAAMALYATLAERKFISREEVATFCRPGSRLATHGNVAVPGVEFATGSLGHGLALANGTSWAQRQAGETPAHTYVLLGDGELQEGTVWEAAQVSRALRATNLVAVVDVNNFQQTGSVREVSDGAPVADRWAGFGWRTVEVDGHDLAALCSVLDEAAGTPGPTAVVCRTVKARGVGALAGRASSHFVRLDTDRKRARVRASMSPAGPPGTTKEEGGDA</sequence>
<evidence type="ECO:0000256" key="5">
    <source>
        <dbReference type="ARBA" id="ARBA00023052"/>
    </source>
</evidence>
<proteinExistence type="inferred from homology"/>
<dbReference type="EMBL" id="JAZEWV010000035">
    <property type="protein sequence ID" value="MEE4545849.1"/>
    <property type="molecule type" value="Genomic_DNA"/>
</dbReference>
<keyword evidence="4" id="KW-0479">Metal-binding</keyword>
<evidence type="ECO:0000259" key="7">
    <source>
        <dbReference type="Pfam" id="PF00456"/>
    </source>
</evidence>
<keyword evidence="3" id="KW-0808">Transferase</keyword>
<gene>
    <name evidence="8" type="ORF">V2S66_28255</name>
</gene>
<feature type="region of interest" description="Disordered" evidence="6">
    <location>
        <begin position="254"/>
        <end position="279"/>
    </location>
</feature>
<evidence type="ECO:0000256" key="3">
    <source>
        <dbReference type="ARBA" id="ARBA00022679"/>
    </source>
</evidence>
<dbReference type="Gene3D" id="3.40.50.970">
    <property type="match status" value="1"/>
</dbReference>
<dbReference type="InterPro" id="IPR005474">
    <property type="entry name" value="Transketolase_N"/>
</dbReference>
<dbReference type="InterPro" id="IPR029061">
    <property type="entry name" value="THDP-binding"/>
</dbReference>
<comment type="cofactor">
    <cofactor evidence="1">
        <name>thiamine diphosphate</name>
        <dbReference type="ChEBI" id="CHEBI:58937"/>
    </cofactor>
</comment>
<dbReference type="Pfam" id="PF00456">
    <property type="entry name" value="Transketolase_N"/>
    <property type="match status" value="1"/>
</dbReference>
<dbReference type="CDD" id="cd02012">
    <property type="entry name" value="TPP_TK"/>
    <property type="match status" value="1"/>
</dbReference>
<protein>
    <submittedName>
        <fullName evidence="8">Transketolase</fullName>
    </submittedName>
</protein>
<keyword evidence="5" id="KW-0786">Thiamine pyrophosphate</keyword>
<comment type="caution">
    <text evidence="8">The sequence shown here is derived from an EMBL/GenBank/DDBJ whole genome shotgun (WGS) entry which is preliminary data.</text>
</comment>
<feature type="domain" description="Transketolase N-terminal" evidence="7">
    <location>
        <begin position="2"/>
        <end position="254"/>
    </location>
</feature>
<name>A0ABU7PJ41_9ACTN</name>
<comment type="similarity">
    <text evidence="2">Belongs to the transketolase family.</text>
</comment>
<evidence type="ECO:0000313" key="9">
    <source>
        <dbReference type="Proteomes" id="UP001344658"/>
    </source>
</evidence>
<accession>A0ABU7PJ41</accession>
<evidence type="ECO:0000256" key="2">
    <source>
        <dbReference type="ARBA" id="ARBA00007131"/>
    </source>
</evidence>
<dbReference type="PANTHER" id="PTHR47514">
    <property type="entry name" value="TRANSKETOLASE N-TERMINAL SECTION-RELATED"/>
    <property type="match status" value="1"/>
</dbReference>
<dbReference type="PANTHER" id="PTHR47514:SF1">
    <property type="entry name" value="TRANSKETOLASE N-TERMINAL SECTION-RELATED"/>
    <property type="match status" value="1"/>
</dbReference>
<dbReference type="InterPro" id="IPR049557">
    <property type="entry name" value="Transketolase_CS"/>
</dbReference>
<dbReference type="PROSITE" id="PS00801">
    <property type="entry name" value="TRANSKETOLASE_1"/>
    <property type="match status" value="1"/>
</dbReference>
<dbReference type="Proteomes" id="UP001344658">
    <property type="component" value="Unassembled WGS sequence"/>
</dbReference>
<dbReference type="RefSeq" id="WP_330799585.1">
    <property type="nucleotide sequence ID" value="NZ_JAZEWV010000035.1"/>
</dbReference>
<evidence type="ECO:0000256" key="1">
    <source>
        <dbReference type="ARBA" id="ARBA00001964"/>
    </source>
</evidence>
<evidence type="ECO:0000256" key="6">
    <source>
        <dbReference type="SAM" id="MobiDB-lite"/>
    </source>
</evidence>
<dbReference type="SUPFAM" id="SSF52518">
    <property type="entry name" value="Thiamin diphosphate-binding fold (THDP-binding)"/>
    <property type="match status" value="1"/>
</dbReference>